<evidence type="ECO:0000313" key="1">
    <source>
        <dbReference type="EMBL" id="CAB4013119.1"/>
    </source>
</evidence>
<dbReference type="OrthoDB" id="6629409at2759"/>
<dbReference type="AlphaFoldDB" id="A0A6S7I7Z4"/>
<name>A0A6S7I7Z4_PARCT</name>
<evidence type="ECO:0000313" key="2">
    <source>
        <dbReference type="Proteomes" id="UP001152795"/>
    </source>
</evidence>
<dbReference type="EMBL" id="CACRXK020007761">
    <property type="protein sequence ID" value="CAB4013119.1"/>
    <property type="molecule type" value="Genomic_DNA"/>
</dbReference>
<reference evidence="1" key="1">
    <citation type="submission" date="2020-04" db="EMBL/GenBank/DDBJ databases">
        <authorList>
            <person name="Alioto T."/>
            <person name="Alioto T."/>
            <person name="Gomez Garrido J."/>
        </authorList>
    </citation>
    <scope>NUCLEOTIDE SEQUENCE</scope>
    <source>
        <strain evidence="1">A484AB</strain>
    </source>
</reference>
<proteinExistence type="predicted"/>
<protein>
    <submittedName>
        <fullName evidence="1">Uncharacterized protein</fullName>
    </submittedName>
</protein>
<accession>A0A6S7I7Z4</accession>
<sequence>MSSTTVLHISQEEINEAVALADSWEDALAADGIRRMHDAQCIFKDHKIELRHVTGQTESDVVIHYESQSKLPDDMATAHVPVDVVAGDWVAVIYDDQWWPGTVDSVSTDDEITVSFMKPVAKNKFIWRQDLNGKCIDTDVVPTTEVLAKPEEIPVPVSNRHFSFSANYARSLNELMTTV</sequence>
<organism evidence="1 2">
    <name type="scientific">Paramuricea clavata</name>
    <name type="common">Red gorgonian</name>
    <name type="synonym">Violescent sea-whip</name>
    <dbReference type="NCBI Taxonomy" id="317549"/>
    <lineage>
        <taxon>Eukaryota</taxon>
        <taxon>Metazoa</taxon>
        <taxon>Cnidaria</taxon>
        <taxon>Anthozoa</taxon>
        <taxon>Octocorallia</taxon>
        <taxon>Malacalcyonacea</taxon>
        <taxon>Plexauridae</taxon>
        <taxon>Paramuricea</taxon>
    </lineage>
</organism>
<gene>
    <name evidence="1" type="ORF">PACLA_8A082748</name>
</gene>
<dbReference type="Proteomes" id="UP001152795">
    <property type="component" value="Unassembled WGS sequence"/>
</dbReference>
<comment type="caution">
    <text evidence="1">The sequence shown here is derived from an EMBL/GenBank/DDBJ whole genome shotgun (WGS) entry which is preliminary data.</text>
</comment>
<keyword evidence="2" id="KW-1185">Reference proteome</keyword>